<dbReference type="Pfam" id="PF00691">
    <property type="entry name" value="OmpA"/>
    <property type="match status" value="1"/>
</dbReference>
<dbReference type="EMBL" id="CP013099">
    <property type="protein sequence ID" value="ALP52057.1"/>
    <property type="molecule type" value="Genomic_DNA"/>
</dbReference>
<evidence type="ECO:0000313" key="9">
    <source>
        <dbReference type="Proteomes" id="UP000055136"/>
    </source>
</evidence>
<evidence type="ECO:0000313" key="8">
    <source>
        <dbReference type="EMBL" id="ALP52057.1"/>
    </source>
</evidence>
<gene>
    <name evidence="8" type="ORF">Tel_02265</name>
</gene>
<organism evidence="8 9">
    <name type="scientific">Candidatus Tenderia electrophaga</name>
    <dbReference type="NCBI Taxonomy" id="1748243"/>
    <lineage>
        <taxon>Bacteria</taxon>
        <taxon>Pseudomonadati</taxon>
        <taxon>Pseudomonadota</taxon>
        <taxon>Gammaproteobacteria</taxon>
        <taxon>Candidatus Tenderiales</taxon>
        <taxon>Candidatus Tenderiaceae</taxon>
        <taxon>Candidatus Tenderia</taxon>
    </lineage>
</organism>
<keyword evidence="3" id="KW-0998">Cell outer membrane</keyword>
<feature type="region of interest" description="Disordered" evidence="6">
    <location>
        <begin position="434"/>
        <end position="461"/>
    </location>
</feature>
<evidence type="ECO:0000256" key="5">
    <source>
        <dbReference type="SAM" id="Coils"/>
    </source>
</evidence>
<dbReference type="PANTHER" id="PTHR30329:SF21">
    <property type="entry name" value="LIPOPROTEIN YIAD-RELATED"/>
    <property type="match status" value="1"/>
</dbReference>
<dbReference type="InterPro" id="IPR036737">
    <property type="entry name" value="OmpA-like_sf"/>
</dbReference>
<dbReference type="CDD" id="cd07185">
    <property type="entry name" value="OmpA_C-like"/>
    <property type="match status" value="1"/>
</dbReference>
<evidence type="ECO:0000256" key="6">
    <source>
        <dbReference type="SAM" id="MobiDB-lite"/>
    </source>
</evidence>
<dbReference type="KEGG" id="tee:Tel_02265"/>
<dbReference type="Gene3D" id="3.30.1330.60">
    <property type="entry name" value="OmpA-like domain"/>
    <property type="match status" value="1"/>
</dbReference>
<dbReference type="SUPFAM" id="SSF103088">
    <property type="entry name" value="OmpA-like"/>
    <property type="match status" value="1"/>
</dbReference>
<keyword evidence="5" id="KW-0175">Coiled coil</keyword>
<dbReference type="STRING" id="1748243.Tel_02265"/>
<dbReference type="PROSITE" id="PS51123">
    <property type="entry name" value="OMPA_2"/>
    <property type="match status" value="1"/>
</dbReference>
<keyword evidence="9" id="KW-1185">Reference proteome</keyword>
<evidence type="ECO:0000256" key="1">
    <source>
        <dbReference type="ARBA" id="ARBA00004442"/>
    </source>
</evidence>
<feature type="compositionally biased region" description="Basic and acidic residues" evidence="6">
    <location>
        <begin position="445"/>
        <end position="455"/>
    </location>
</feature>
<keyword evidence="2 4" id="KW-0472">Membrane</keyword>
<dbReference type="AlphaFoldDB" id="A0A0S2TA73"/>
<evidence type="ECO:0000256" key="3">
    <source>
        <dbReference type="ARBA" id="ARBA00023237"/>
    </source>
</evidence>
<proteinExistence type="predicted"/>
<dbReference type="PRINTS" id="PR01021">
    <property type="entry name" value="OMPADOMAIN"/>
</dbReference>
<dbReference type="Gene3D" id="1.20.1270.390">
    <property type="match status" value="1"/>
</dbReference>
<feature type="domain" description="OmpA-like" evidence="7">
    <location>
        <begin position="344"/>
        <end position="461"/>
    </location>
</feature>
<dbReference type="InterPro" id="IPR006665">
    <property type="entry name" value="OmpA-like"/>
</dbReference>
<name>A0A0S2TA73_9GAMM</name>
<protein>
    <recommendedName>
        <fullName evidence="7">OmpA-like domain-containing protein</fullName>
    </recommendedName>
</protein>
<evidence type="ECO:0000256" key="4">
    <source>
        <dbReference type="PROSITE-ProRule" id="PRU00473"/>
    </source>
</evidence>
<dbReference type="InterPro" id="IPR006664">
    <property type="entry name" value="OMP_bac"/>
</dbReference>
<dbReference type="Proteomes" id="UP000055136">
    <property type="component" value="Chromosome"/>
</dbReference>
<feature type="coiled-coil region" evidence="5">
    <location>
        <begin position="256"/>
        <end position="312"/>
    </location>
</feature>
<reference evidence="8" key="1">
    <citation type="submission" date="2015-10" db="EMBL/GenBank/DDBJ databases">
        <title>Description of Candidatus Tenderia electrophaga gen. nov, sp. nov., an Uncultivated Electroautotroph from a Biocathode Enrichment.</title>
        <authorList>
            <person name="Eddie B.J."/>
            <person name="Malanoski A.P."/>
            <person name="Wang Z."/>
            <person name="Hall R.J."/>
            <person name="Oh S.D."/>
            <person name="Heiner C."/>
            <person name="Lin B."/>
            <person name="Strycharz-Glaven S.M."/>
        </authorList>
    </citation>
    <scope>NUCLEOTIDE SEQUENCE [LARGE SCALE GENOMIC DNA]</scope>
    <source>
        <strain evidence="8">NRL1</strain>
    </source>
</reference>
<accession>A0A0S2TA73</accession>
<dbReference type="InterPro" id="IPR050330">
    <property type="entry name" value="Bact_OuterMem_StrucFunc"/>
</dbReference>
<comment type="subcellular location">
    <subcellularLocation>
        <location evidence="1">Cell outer membrane</location>
    </subcellularLocation>
</comment>
<dbReference type="GO" id="GO:0009279">
    <property type="term" value="C:cell outer membrane"/>
    <property type="evidence" value="ECO:0007669"/>
    <property type="project" value="UniProtKB-SubCell"/>
</dbReference>
<dbReference type="PANTHER" id="PTHR30329">
    <property type="entry name" value="STATOR ELEMENT OF FLAGELLAR MOTOR COMPLEX"/>
    <property type="match status" value="1"/>
</dbReference>
<evidence type="ECO:0000256" key="2">
    <source>
        <dbReference type="ARBA" id="ARBA00023136"/>
    </source>
</evidence>
<sequence>MNQYPHINRLDAALQDARREGAELLAPQGYTKANDLLDRAVSQARNNDGDAAQKIALQGLDVVDEVNQDMATSKDMLKEVLRQREDALAAGAPNVRQEEMSRLDEDLKQTAALIEGGNTERAKQRRPKLLSGYSQIELVALKEGTVELAEAAINDAKEQEAAEYAPQTLKQAEREMKLATSILDADRTDTEKADRHAKTARYLAEKSAAIAETVKDFERRDYTMEEVVLWYQDQLKTINQPIGGQLPFNQQNDKVVSALKSEVNDLIDARNTAQSQLQTAEQKRNAMADAHAEKLAQLKSEYEAQLAMTEHARDASAQMDAAEEQKFEKVQSLFDDGEATVYRQKNNVVISAYGFDFPTGQSEIQTDNFPLMNKIIKAIKTFPNARVEVTGHTDATGSDEINQALSQSRAEKVSKFLTEVGEVSQSRIKARGFGETKPVASNETPEGRAENRRVEIAIVNE</sequence>
<evidence type="ECO:0000259" key="7">
    <source>
        <dbReference type="PROSITE" id="PS51123"/>
    </source>
</evidence>